<sequence length="145" mass="16369">MTILQSLITGPQGLPTLSKDGRTIRVHIPIAMRLQGGRKQVVTPAYAAPWIPRASRIDNTLVKAIVRAHRWRDMLEAGRYATVRDLAKAEGINESYLSRVLRFTLLAPRIVEEILQGQQSATLELEQLLKPIPSEWDKQCPHAER</sequence>
<evidence type="ECO:0000313" key="2">
    <source>
        <dbReference type="Proteomes" id="UP000515291"/>
    </source>
</evidence>
<evidence type="ECO:0008006" key="3">
    <source>
        <dbReference type="Google" id="ProtNLM"/>
    </source>
</evidence>
<dbReference type="RefSeq" id="WP_184512325.1">
    <property type="nucleotide sequence ID" value="NZ_CP050292.1"/>
</dbReference>
<dbReference type="KEGG" id="trb:HB776_22445"/>
<reference evidence="2" key="1">
    <citation type="journal article" date="2020" name="Mol. Plant Microbe">
        <title>Rhizobial microsymbionts of the narrowly endemic Oxytropis species growing in Kamchatka are characterized by significant genetic diversity and possess a set of genes that are associated with T3SS and T6SS secretion systems and can affect the development of symbiosis.</title>
        <authorList>
            <person name="Safronova V."/>
            <person name="Guro P."/>
            <person name="Sazanova A."/>
            <person name="Kuznetsova I."/>
            <person name="Belimov A."/>
            <person name="Yakubov V."/>
            <person name="Chirak E."/>
            <person name="Afonin A."/>
            <person name="Gogolev Y."/>
            <person name="Andronov E."/>
            <person name="Tikhonovich I."/>
        </authorList>
    </citation>
    <scope>NUCLEOTIDE SEQUENCE [LARGE SCALE GENOMIC DNA]</scope>
    <source>
        <strain evidence="2">581</strain>
    </source>
</reference>
<dbReference type="SUPFAM" id="SSF109709">
    <property type="entry name" value="KorB DNA-binding domain-like"/>
    <property type="match status" value="1"/>
</dbReference>
<organism evidence="1 2">
    <name type="scientific">Tardiphaga robiniae</name>
    <dbReference type="NCBI Taxonomy" id="943830"/>
    <lineage>
        <taxon>Bacteria</taxon>
        <taxon>Pseudomonadati</taxon>
        <taxon>Pseudomonadota</taxon>
        <taxon>Alphaproteobacteria</taxon>
        <taxon>Hyphomicrobiales</taxon>
        <taxon>Nitrobacteraceae</taxon>
        <taxon>Tardiphaga</taxon>
    </lineage>
</organism>
<proteinExistence type="predicted"/>
<accession>A0A7G6U3S0</accession>
<name>A0A7G6U3S0_9BRAD</name>
<dbReference type="AlphaFoldDB" id="A0A7G6U3S0"/>
<dbReference type="EMBL" id="CP050292">
    <property type="protein sequence ID" value="QND73652.1"/>
    <property type="molecule type" value="Genomic_DNA"/>
</dbReference>
<evidence type="ECO:0000313" key="1">
    <source>
        <dbReference type="EMBL" id="QND73652.1"/>
    </source>
</evidence>
<protein>
    <recommendedName>
        <fullName evidence="3">LacI family transcriptional regulator</fullName>
    </recommendedName>
</protein>
<gene>
    <name evidence="1" type="ORF">HB776_22445</name>
</gene>
<dbReference type="Proteomes" id="UP000515291">
    <property type="component" value="Chromosome"/>
</dbReference>